<evidence type="ECO:0000259" key="3">
    <source>
        <dbReference type="Pfam" id="PF18838"/>
    </source>
</evidence>
<evidence type="ECO:0000313" key="5">
    <source>
        <dbReference type="Proteomes" id="UP000198517"/>
    </source>
</evidence>
<dbReference type="EMBL" id="FNAS01000009">
    <property type="protein sequence ID" value="SDE42497.1"/>
    <property type="molecule type" value="Genomic_DNA"/>
</dbReference>
<organism evidence="4 5">
    <name type="scientific">Riemerella columbipharyngis</name>
    <dbReference type="NCBI Taxonomy" id="1071918"/>
    <lineage>
        <taxon>Bacteria</taxon>
        <taxon>Pseudomonadati</taxon>
        <taxon>Bacteroidota</taxon>
        <taxon>Flavobacteriia</taxon>
        <taxon>Flavobacteriales</taxon>
        <taxon>Weeksellaceae</taxon>
        <taxon>Riemerella</taxon>
    </lineage>
</organism>
<keyword evidence="5" id="KW-1185">Reference proteome</keyword>
<proteinExistence type="predicted"/>
<dbReference type="Pfam" id="PF18838">
    <property type="entry name" value="LPD23"/>
    <property type="match status" value="1"/>
</dbReference>
<dbReference type="OrthoDB" id="5673206at2"/>
<reference evidence="4 5" key="1">
    <citation type="submission" date="2016-10" db="EMBL/GenBank/DDBJ databases">
        <authorList>
            <person name="de Groot N.N."/>
        </authorList>
    </citation>
    <scope>NUCLEOTIDE SEQUENCE [LARGE SCALE GENOMIC DNA]</scope>
    <source>
        <strain evidence="4 5">DSM 24015</strain>
    </source>
</reference>
<protein>
    <recommendedName>
        <fullName evidence="3">Large polyvalent protein associated domain-containing protein</fullName>
    </recommendedName>
</protein>
<feature type="coiled-coil region" evidence="1">
    <location>
        <begin position="351"/>
        <end position="401"/>
    </location>
</feature>
<feature type="region of interest" description="Disordered" evidence="2">
    <location>
        <begin position="540"/>
        <end position="561"/>
    </location>
</feature>
<accession>A0A1G7CT62</accession>
<gene>
    <name evidence="4" type="ORF">SAMN05421544_10911</name>
</gene>
<sequence length="754" mass="88120">MKYHIIGEKGARNLPDADKILRDKDEAEDMLRGGYDPEIVRRQTGWYEGGDGKMRYELQDKNFHLNPNAVDRLVAITKNLKEGEIFRTRLKLSDLVDKNFSTFAAYDDAKNIRIKVTKDSGDGAFYAAYDAKENAIVFNLSKELNNERDRAAFERNIRKDIAHELQHYIQKQEEFAEGSTIEREKNLLSQSANRGRAQEVDEGALPLDKTLLEKQAKFNYEHQYGEAEARAAEDRLDFTPEQRRDTPIFRTEQNSEYNPKDFIVRTKDGNTDPVDGSYYAKENLSGDDLSHNDPMPQKTLREVREALRNRGEQQARNILEQSSWYKNNPRQEEIDNASIIDILLDHLDRINQKTKEQAKAKAQQIRDKKNNEIKDLKQQHRAKLKAIREDYQAKIDELKQQNIPNEQARREARNIAVNKIKQLLRDRKVTKNLTPYQMVRLGRYAERILKAKNFQDEADKFDKLFDKVSDIVNQKINKQKTQQDKSKAKYDKIESKVREFLNADPNMSLDSIQKKIAPLGEPIALDYAERAYRRVKNENITPQEARAKRQNVKKRDKETSEKRINLEDAKRKLIQKTLDRQYIPKQLLRAIEATRTEDRMVNLNGASGWAKEVYDQAEKKIYGGLNAKEKEALDDIIKNRRVITIDEQRERNSKVPIKHEDGTDQNRARKELESILEDFGSAKYKELYDRSEEYGKTMKELLTEMKENSIISQEAYDSMKDSFYSPRFFLEHFLDIYEQVKNEKTDRASNSTGL</sequence>
<dbReference type="AlphaFoldDB" id="A0A1G7CT62"/>
<dbReference type="RefSeq" id="WP_092736583.1">
    <property type="nucleotide sequence ID" value="NZ_FNAS01000009.1"/>
</dbReference>
<name>A0A1G7CT62_9FLAO</name>
<evidence type="ECO:0000313" key="4">
    <source>
        <dbReference type="EMBL" id="SDE42497.1"/>
    </source>
</evidence>
<dbReference type="InterPro" id="IPR040696">
    <property type="entry name" value="LPD23"/>
</dbReference>
<dbReference type="Proteomes" id="UP000198517">
    <property type="component" value="Unassembled WGS sequence"/>
</dbReference>
<evidence type="ECO:0000256" key="2">
    <source>
        <dbReference type="SAM" id="MobiDB-lite"/>
    </source>
</evidence>
<keyword evidence="1" id="KW-0175">Coiled coil</keyword>
<dbReference type="STRING" id="1071918.SAMN05421544_10911"/>
<evidence type="ECO:0000256" key="1">
    <source>
        <dbReference type="SAM" id="Coils"/>
    </source>
</evidence>
<feature type="domain" description="Large polyvalent protein associated" evidence="3">
    <location>
        <begin position="8"/>
        <end position="66"/>
    </location>
</feature>